<evidence type="ECO:0000313" key="1">
    <source>
        <dbReference type="EMBL" id="ETR69918.1"/>
    </source>
</evidence>
<protein>
    <recommendedName>
        <fullName evidence="3">Catalase</fullName>
    </recommendedName>
</protein>
<gene>
    <name evidence="1" type="ORF">OMM_09192</name>
</gene>
<name>A0A1V1P555_9BACT</name>
<evidence type="ECO:0008006" key="3">
    <source>
        <dbReference type="Google" id="ProtNLM"/>
    </source>
</evidence>
<organism evidence="1 2">
    <name type="scientific">Candidatus Magnetoglobus multicellularis str. Araruama</name>
    <dbReference type="NCBI Taxonomy" id="890399"/>
    <lineage>
        <taxon>Bacteria</taxon>
        <taxon>Pseudomonadati</taxon>
        <taxon>Thermodesulfobacteriota</taxon>
        <taxon>Desulfobacteria</taxon>
        <taxon>Desulfobacterales</taxon>
        <taxon>Desulfobacteraceae</taxon>
        <taxon>Candidatus Magnetoglobus</taxon>
    </lineage>
</organism>
<proteinExistence type="predicted"/>
<sequence length="146" mass="16996">MFGPGRAVKYAVFPSNGVSSNVPENPSEDYLREVMQENLRQEDVSFEFLLQFQTDPEKMPVEDARIEWNESLSPFIKVATLTIDAQIFDTHQQMDCCENLSFTPWHSLAEHRPLGGINRARKEIYRALSIFRHERNGIKRREPNKN</sequence>
<evidence type="ECO:0000313" key="2">
    <source>
        <dbReference type="Proteomes" id="UP000189670"/>
    </source>
</evidence>
<feature type="non-terminal residue" evidence="1">
    <location>
        <position position="146"/>
    </location>
</feature>
<accession>A0A1V1P555</accession>
<dbReference type="AlphaFoldDB" id="A0A1V1P555"/>
<dbReference type="SUPFAM" id="SSF56634">
    <property type="entry name" value="Heme-dependent catalase-like"/>
    <property type="match status" value="1"/>
</dbReference>
<dbReference type="GO" id="GO:0020037">
    <property type="term" value="F:heme binding"/>
    <property type="evidence" value="ECO:0007669"/>
    <property type="project" value="InterPro"/>
</dbReference>
<dbReference type="InterPro" id="IPR020835">
    <property type="entry name" value="Catalase_sf"/>
</dbReference>
<reference evidence="2" key="1">
    <citation type="submission" date="2012-11" db="EMBL/GenBank/DDBJ databases">
        <authorList>
            <person name="Lucero-Rivera Y.E."/>
            <person name="Tovar-Ramirez D."/>
        </authorList>
    </citation>
    <scope>NUCLEOTIDE SEQUENCE [LARGE SCALE GENOMIC DNA]</scope>
    <source>
        <strain evidence="2">Araruama</strain>
    </source>
</reference>
<dbReference type="EMBL" id="ATBP01000529">
    <property type="protein sequence ID" value="ETR69918.1"/>
    <property type="molecule type" value="Genomic_DNA"/>
</dbReference>
<dbReference type="Proteomes" id="UP000189670">
    <property type="component" value="Unassembled WGS sequence"/>
</dbReference>
<comment type="caution">
    <text evidence="1">The sequence shown here is derived from an EMBL/GenBank/DDBJ whole genome shotgun (WGS) entry which is preliminary data.</text>
</comment>
<dbReference type="Gene3D" id="2.40.180.10">
    <property type="entry name" value="Catalase core domain"/>
    <property type="match status" value="1"/>
</dbReference>